<gene>
    <name evidence="1" type="ORF">AVEN_191219_1</name>
</gene>
<comment type="caution">
    <text evidence="1">The sequence shown here is derived from an EMBL/GenBank/DDBJ whole genome shotgun (WGS) entry which is preliminary data.</text>
</comment>
<dbReference type="AlphaFoldDB" id="A0A4Y2TZZ7"/>
<keyword evidence="2" id="KW-1185">Reference proteome</keyword>
<protein>
    <submittedName>
        <fullName evidence="1">Uncharacterized protein</fullName>
    </submittedName>
</protein>
<accession>A0A4Y2TZZ7</accession>
<organism evidence="1 2">
    <name type="scientific">Araneus ventricosus</name>
    <name type="common">Orbweaver spider</name>
    <name type="synonym">Epeira ventricosa</name>
    <dbReference type="NCBI Taxonomy" id="182803"/>
    <lineage>
        <taxon>Eukaryota</taxon>
        <taxon>Metazoa</taxon>
        <taxon>Ecdysozoa</taxon>
        <taxon>Arthropoda</taxon>
        <taxon>Chelicerata</taxon>
        <taxon>Arachnida</taxon>
        <taxon>Araneae</taxon>
        <taxon>Araneomorphae</taxon>
        <taxon>Entelegynae</taxon>
        <taxon>Araneoidea</taxon>
        <taxon>Araneidae</taxon>
        <taxon>Araneus</taxon>
    </lineage>
</organism>
<name>A0A4Y2TZZ7_ARAVE</name>
<reference evidence="1 2" key="1">
    <citation type="journal article" date="2019" name="Sci. Rep.">
        <title>Orb-weaving spider Araneus ventricosus genome elucidates the spidroin gene catalogue.</title>
        <authorList>
            <person name="Kono N."/>
            <person name="Nakamura H."/>
            <person name="Ohtoshi R."/>
            <person name="Moran D.A.P."/>
            <person name="Shinohara A."/>
            <person name="Yoshida Y."/>
            <person name="Fujiwara M."/>
            <person name="Mori M."/>
            <person name="Tomita M."/>
            <person name="Arakawa K."/>
        </authorList>
    </citation>
    <scope>NUCLEOTIDE SEQUENCE [LARGE SCALE GENOMIC DNA]</scope>
</reference>
<evidence type="ECO:0000313" key="1">
    <source>
        <dbReference type="EMBL" id="GBO05793.1"/>
    </source>
</evidence>
<proteinExistence type="predicted"/>
<dbReference type="Proteomes" id="UP000499080">
    <property type="component" value="Unassembled WGS sequence"/>
</dbReference>
<sequence length="209" mass="23571">MKGKREYVTTEEEEWEADLQAIEMREKALMFIPQNFCLKRIAKPFVKIYTTAVKKLYGVGLGTKASSKHTTRIFILLWRIKIQIPVGYRIPLAVNLLQGREEVQVGRQADPPRFCSRQQSSFPASVALLPSFPPSPSATYKHFIGIKIAFRGLVQIQSSFLLNDFSASGPDCLRAGSFSAFLPLEFTSIPAIEWWQGELENDSVRTTIA</sequence>
<evidence type="ECO:0000313" key="2">
    <source>
        <dbReference type="Proteomes" id="UP000499080"/>
    </source>
</evidence>
<dbReference type="EMBL" id="BGPR01032299">
    <property type="protein sequence ID" value="GBO05793.1"/>
    <property type="molecule type" value="Genomic_DNA"/>
</dbReference>